<keyword evidence="5" id="KW-1185">Reference proteome</keyword>
<feature type="domain" description="Serine aminopeptidase S33" evidence="3">
    <location>
        <begin position="322"/>
        <end position="456"/>
    </location>
</feature>
<dbReference type="InterPro" id="IPR029058">
    <property type="entry name" value="AB_hydrolase_fold"/>
</dbReference>
<evidence type="ECO:0000313" key="5">
    <source>
        <dbReference type="Proteomes" id="UP000071118"/>
    </source>
</evidence>
<reference evidence="4 5" key="1">
    <citation type="journal article" date="2014" name="BMC Biol.">
        <title>A comprehensive evaluation of rodent malaria parasite genomes and gene expression.</title>
        <authorList>
            <person name="Otto T.D."/>
            <person name="Bohme U."/>
            <person name="Jackson A.P."/>
            <person name="Hunt M."/>
            <person name="Franke-Fayard B."/>
            <person name="Hoeijmakers W.A."/>
            <person name="Religa A.A."/>
            <person name="Robertson L."/>
            <person name="Sanders M."/>
            <person name="Ogun S.A."/>
            <person name="Cunningham D."/>
            <person name="Erhart A."/>
            <person name="Billker O."/>
            <person name="Khan S.M."/>
            <person name="Stunnenberg H.G."/>
            <person name="Langhorne J."/>
            <person name="Holder A.A."/>
            <person name="Waters A.P."/>
            <person name="Newbold C.I."/>
            <person name="Pain A."/>
            <person name="Berriman M."/>
            <person name="Janse C.J."/>
        </authorList>
    </citation>
    <scope>NUCLEOTIDE SEQUENCE [LARGE SCALE GENOMIC DNA]</scope>
    <source>
        <strain evidence="4 5">AS</strain>
    </source>
</reference>
<dbReference type="GeneID" id="3492235"/>
<evidence type="ECO:0000256" key="2">
    <source>
        <dbReference type="SAM" id="Phobius"/>
    </source>
</evidence>
<dbReference type="InterPro" id="IPR006494">
    <property type="entry name" value="PST_A"/>
</dbReference>
<sequence length="483" mass="54779">MEGIESNNDELRSTALSKLDGNPKTDWFCNKNGLLLKTYGWLVTNAIGIILLIHGFKSHARLTFMRINLKMPNNNEGIIVDTDNYYIYKDSWIEKFNQSGYSVYALDLQGHGESQSLGNLRGDINCFDDIVDDVIQYMNQIQDEISNDDQTDYEIPNDNQTDDDISSDDQTDYEISNDDQTDYEIPNDNQTDDDISSDNQTGDEYHDIVPTKKKRLPMYIIGHSMGGNIALRILQLLGKAKENNINSGDANNYKNCNSILDNSTNINEIGNDVNNYNDYDSDNSCASTSATTNAITSASDKHEGYYNYLDKLNIKGCVSLSGMIIIKTFLNDESNSFKNVYLPIIDHMSNFMPHALIPSEFRFKISKYASNIYKHDKFRNNNGIKFKCMSELIKATITLDSDINYMPTDIPLLFVHSSDDSVCYYKGSVLFHGKAKVKKKNIYIVDDMNHDITIEPGNEEILKTIIDWISNLRSNDEGEIENG</sequence>
<dbReference type="InterPro" id="IPR022742">
    <property type="entry name" value="Hydrolase_4"/>
</dbReference>
<keyword evidence="2" id="KW-1133">Transmembrane helix</keyword>
<proteinExistence type="predicted"/>
<feature type="compositionally biased region" description="Acidic residues" evidence="1">
    <location>
        <begin position="160"/>
        <end position="182"/>
    </location>
</feature>
<feature type="region of interest" description="Disordered" evidence="1">
    <location>
        <begin position="146"/>
        <end position="208"/>
    </location>
</feature>
<dbReference type="Gene3D" id="3.40.50.1820">
    <property type="entry name" value="alpha/beta hydrolase"/>
    <property type="match status" value="2"/>
</dbReference>
<organism evidence="4 5">
    <name type="scientific">Plasmodium chabaudi chabaudi</name>
    <dbReference type="NCBI Taxonomy" id="31271"/>
    <lineage>
        <taxon>Eukaryota</taxon>
        <taxon>Sar</taxon>
        <taxon>Alveolata</taxon>
        <taxon>Apicomplexa</taxon>
        <taxon>Aconoidasida</taxon>
        <taxon>Haemosporida</taxon>
        <taxon>Plasmodiidae</taxon>
        <taxon>Plasmodium</taxon>
        <taxon>Plasmodium (Vinckeia)</taxon>
    </lineage>
</organism>
<evidence type="ECO:0000313" key="4">
    <source>
        <dbReference type="EMBL" id="VTZ66190.1"/>
    </source>
</evidence>
<keyword evidence="2" id="KW-0472">Membrane</keyword>
<protein>
    <submittedName>
        <fullName evidence="4">Lysophospholipase, putative</fullName>
    </submittedName>
</protein>
<dbReference type="KEGG" id="pcb:PCHAS_0101000"/>
<keyword evidence="2" id="KW-0812">Transmembrane</keyword>
<feature type="transmembrane region" description="Helical" evidence="2">
    <location>
        <begin position="38"/>
        <end position="56"/>
    </location>
</feature>
<name>A0A4V0K140_PLACU</name>
<dbReference type="RefSeq" id="XP_016652961.1">
    <property type="nucleotide sequence ID" value="XM_016797488.1"/>
</dbReference>
<dbReference type="Pfam" id="PF12146">
    <property type="entry name" value="Hydrolase_4"/>
    <property type="match status" value="2"/>
</dbReference>
<dbReference type="VEuPathDB" id="PlasmoDB:PCHAS_0101000"/>
<dbReference type="PANTHER" id="PTHR11614">
    <property type="entry name" value="PHOSPHOLIPASE-RELATED"/>
    <property type="match status" value="1"/>
</dbReference>
<feature type="domain" description="Serine aminopeptidase S33" evidence="3">
    <location>
        <begin position="92"/>
        <end position="144"/>
    </location>
</feature>
<evidence type="ECO:0000259" key="3">
    <source>
        <dbReference type="Pfam" id="PF12146"/>
    </source>
</evidence>
<dbReference type="AlphaFoldDB" id="A0A4V0K140"/>
<dbReference type="OrthoDB" id="2498029at2759"/>
<dbReference type="EMBL" id="LK022878">
    <property type="protein sequence ID" value="VTZ66190.1"/>
    <property type="molecule type" value="Genomic_DNA"/>
</dbReference>
<gene>
    <name evidence="4" type="ORF">PCHAS_0101000</name>
</gene>
<dbReference type="Proteomes" id="UP000071118">
    <property type="component" value="Chromosome 1"/>
</dbReference>
<dbReference type="InterPro" id="IPR051044">
    <property type="entry name" value="MAG_DAG_Lipase"/>
</dbReference>
<evidence type="ECO:0000256" key="1">
    <source>
        <dbReference type="SAM" id="MobiDB-lite"/>
    </source>
</evidence>
<dbReference type="SUPFAM" id="SSF53474">
    <property type="entry name" value="alpha/beta-Hydrolases"/>
    <property type="match status" value="1"/>
</dbReference>
<accession>A0A4V0K140</accession>
<dbReference type="NCBIfam" id="TIGR01607">
    <property type="entry name" value="PST-A"/>
    <property type="match status" value="2"/>
</dbReference>